<evidence type="ECO:0000313" key="1">
    <source>
        <dbReference type="EMBL" id="MET6997983.1"/>
    </source>
</evidence>
<dbReference type="Gene3D" id="3.40.50.1820">
    <property type="entry name" value="alpha/beta hydrolase"/>
    <property type="match status" value="1"/>
</dbReference>
<protein>
    <submittedName>
        <fullName evidence="1">Alpha/beta hydrolase</fullName>
    </submittedName>
</protein>
<keyword evidence="2" id="KW-1185">Reference proteome</keyword>
<sequence length="181" mass="19749">MDIQVLTAPGLGGSGPLHWQSLWEEAEPGFVRINQDNWQAPVCSQWVNSIEQAVALAGPQVVIAAHSLACIALAYWAQQTKLIIRGALLVAPADTERPAFPPEATGFQPIPLQQLPFNSIVVSSTNDEYITLERAAFLAQCWGSRFVNTGPQGHINAASNLGDWPKGKKLLKELLQNWQTL</sequence>
<name>A0ABV2T4M5_9BACT</name>
<reference evidence="1 2" key="1">
    <citation type="submission" date="2024-06" db="EMBL/GenBank/DDBJ databases">
        <title>Chitinophaga defluvii sp. nov., isolated from municipal sewage.</title>
        <authorList>
            <person name="Zhang L."/>
        </authorList>
    </citation>
    <scope>NUCLEOTIDE SEQUENCE [LARGE SCALE GENOMIC DNA]</scope>
    <source>
        <strain evidence="1 2">H8</strain>
    </source>
</reference>
<gene>
    <name evidence="1" type="ORF">ABR189_11410</name>
</gene>
<dbReference type="GO" id="GO:0016787">
    <property type="term" value="F:hydrolase activity"/>
    <property type="evidence" value="ECO:0007669"/>
    <property type="project" value="UniProtKB-KW"/>
</dbReference>
<dbReference type="Proteomes" id="UP001549749">
    <property type="component" value="Unassembled WGS sequence"/>
</dbReference>
<evidence type="ECO:0000313" key="2">
    <source>
        <dbReference type="Proteomes" id="UP001549749"/>
    </source>
</evidence>
<organism evidence="1 2">
    <name type="scientific">Chitinophaga defluvii</name>
    <dbReference type="NCBI Taxonomy" id="3163343"/>
    <lineage>
        <taxon>Bacteria</taxon>
        <taxon>Pseudomonadati</taxon>
        <taxon>Bacteroidota</taxon>
        <taxon>Chitinophagia</taxon>
        <taxon>Chitinophagales</taxon>
        <taxon>Chitinophagaceae</taxon>
        <taxon>Chitinophaga</taxon>
    </lineage>
</organism>
<dbReference type="SUPFAM" id="SSF53474">
    <property type="entry name" value="alpha/beta-Hydrolases"/>
    <property type="match status" value="1"/>
</dbReference>
<proteinExistence type="predicted"/>
<dbReference type="InterPro" id="IPR010662">
    <property type="entry name" value="RBBP9/YdeN"/>
</dbReference>
<dbReference type="InterPro" id="IPR029058">
    <property type="entry name" value="AB_hydrolase_fold"/>
</dbReference>
<comment type="caution">
    <text evidence="1">The sequence shown here is derived from an EMBL/GenBank/DDBJ whole genome shotgun (WGS) entry which is preliminary data.</text>
</comment>
<accession>A0ABV2T4M5</accession>
<keyword evidence="1" id="KW-0378">Hydrolase</keyword>
<dbReference type="RefSeq" id="WP_354660618.1">
    <property type="nucleotide sequence ID" value="NZ_JBEXAC010000001.1"/>
</dbReference>
<dbReference type="EMBL" id="JBEXAC010000001">
    <property type="protein sequence ID" value="MET6997983.1"/>
    <property type="molecule type" value="Genomic_DNA"/>
</dbReference>
<dbReference type="Pfam" id="PF06821">
    <property type="entry name" value="Ser_hydrolase"/>
    <property type="match status" value="1"/>
</dbReference>